<keyword evidence="4" id="KW-1185">Reference proteome</keyword>
<evidence type="ECO:0000313" key="3">
    <source>
        <dbReference type="EMBL" id="ODV94548.1"/>
    </source>
</evidence>
<evidence type="ECO:0000256" key="1">
    <source>
        <dbReference type="SAM" id="MobiDB-lite"/>
    </source>
</evidence>
<protein>
    <recommendedName>
        <fullName evidence="5">Flo11 domain-containing protein</fullName>
    </recommendedName>
</protein>
<organism evidence="3 4">
    <name type="scientific">Pachysolen tannophilus NRRL Y-2460</name>
    <dbReference type="NCBI Taxonomy" id="669874"/>
    <lineage>
        <taxon>Eukaryota</taxon>
        <taxon>Fungi</taxon>
        <taxon>Dikarya</taxon>
        <taxon>Ascomycota</taxon>
        <taxon>Saccharomycotina</taxon>
        <taxon>Pichiomycetes</taxon>
        <taxon>Pachysolenaceae</taxon>
        <taxon>Pachysolen</taxon>
    </lineage>
</organism>
<feature type="region of interest" description="Disordered" evidence="1">
    <location>
        <begin position="310"/>
        <end position="338"/>
    </location>
</feature>
<feature type="region of interest" description="Disordered" evidence="1">
    <location>
        <begin position="448"/>
        <end position="500"/>
    </location>
</feature>
<feature type="chain" id="PRO_5009163319" description="Flo11 domain-containing protein" evidence="2">
    <location>
        <begin position="19"/>
        <end position="500"/>
    </location>
</feature>
<keyword evidence="2" id="KW-0732">Signal</keyword>
<feature type="compositionally biased region" description="Low complexity" evidence="1">
    <location>
        <begin position="310"/>
        <end position="336"/>
    </location>
</feature>
<name>A0A1E4TS96_PACTA</name>
<proteinExistence type="predicted"/>
<accession>A0A1E4TS96</accession>
<sequence>MYFYKAFSVLALVKLVTATNTFGLVAVNENARNLQHQIRVKDNSLVIDYGSFEDNSLEAEIKEDGSLNTKHGKIAPHPAGHLAITQTNFENVKGFTIEDDLLKLHGSSKFFACPRTDNEYTYNVVRIEGDHVCPGGYRLQLFSVSKDEPILGFEKRLERRWSESEDDDDCTKSSEVVATTTKEEDCDESATTWFATTQSWETEVPSTSWEETFESVTTAAPASTWASNSTLYSSTSAGTSFATSSEPPTVAETSEAASSTVYTSTTTVTSIYKTVTSTIINCETSIGGNISTESFESSVFPTPTTLSTLAQSSSVSESSEAPTTGSLTTTETFSSEVGNYSTPLTSTTIASSFSSIVPVSSTINSKSTFLSSLVTESHSIVTKTSQYVIIPTSSSALNSSEWISTSEYESSFEWIPSSTEWSLENPSITEEECDTATKTYNHTFTTDEGWESTIDPSIPKPALDHDHESTEQNHIPVPTSTSEEDCDESTKTVAPTVRGV</sequence>
<dbReference type="Proteomes" id="UP000094236">
    <property type="component" value="Unassembled WGS sequence"/>
</dbReference>
<feature type="region of interest" description="Disordered" evidence="1">
    <location>
        <begin position="236"/>
        <end position="259"/>
    </location>
</feature>
<evidence type="ECO:0008006" key="5">
    <source>
        <dbReference type="Google" id="ProtNLM"/>
    </source>
</evidence>
<feature type="compositionally biased region" description="Basic and acidic residues" evidence="1">
    <location>
        <begin position="462"/>
        <end position="471"/>
    </location>
</feature>
<dbReference type="EMBL" id="KV454015">
    <property type="protein sequence ID" value="ODV94548.1"/>
    <property type="molecule type" value="Genomic_DNA"/>
</dbReference>
<reference evidence="4" key="1">
    <citation type="submission" date="2016-05" db="EMBL/GenBank/DDBJ databases">
        <title>Comparative genomics of biotechnologically important yeasts.</title>
        <authorList>
            <consortium name="DOE Joint Genome Institute"/>
            <person name="Riley R."/>
            <person name="Haridas S."/>
            <person name="Wolfe K.H."/>
            <person name="Lopes M.R."/>
            <person name="Hittinger C.T."/>
            <person name="Goker M."/>
            <person name="Salamov A."/>
            <person name="Wisecaver J."/>
            <person name="Long T.M."/>
            <person name="Aerts A.L."/>
            <person name="Barry K."/>
            <person name="Choi C."/>
            <person name="Clum A."/>
            <person name="Coughlan A.Y."/>
            <person name="Deshpande S."/>
            <person name="Douglass A.P."/>
            <person name="Hanson S.J."/>
            <person name="Klenk H.-P."/>
            <person name="Labutti K."/>
            <person name="Lapidus A."/>
            <person name="Lindquist E."/>
            <person name="Lipzen A."/>
            <person name="Meier-Kolthoff J.P."/>
            <person name="Ohm R.A."/>
            <person name="Otillar R.P."/>
            <person name="Pangilinan J."/>
            <person name="Peng Y."/>
            <person name="Rokas A."/>
            <person name="Rosa C.A."/>
            <person name="Scheuner C."/>
            <person name="Sibirny A.A."/>
            <person name="Slot J.C."/>
            <person name="Stielow J.B."/>
            <person name="Sun H."/>
            <person name="Kurtzman C.P."/>
            <person name="Blackwell M."/>
            <person name="Grigoriev I.V."/>
            <person name="Jeffries T.W."/>
        </authorList>
    </citation>
    <scope>NUCLEOTIDE SEQUENCE [LARGE SCALE GENOMIC DNA]</scope>
    <source>
        <strain evidence="4">NRRL Y-2460</strain>
    </source>
</reference>
<gene>
    <name evidence="3" type="ORF">PACTADRAFT_3433</name>
</gene>
<feature type="signal peptide" evidence="2">
    <location>
        <begin position="1"/>
        <end position="18"/>
    </location>
</feature>
<feature type="region of interest" description="Disordered" evidence="1">
    <location>
        <begin position="163"/>
        <end position="182"/>
    </location>
</feature>
<evidence type="ECO:0000313" key="4">
    <source>
        <dbReference type="Proteomes" id="UP000094236"/>
    </source>
</evidence>
<dbReference type="AlphaFoldDB" id="A0A1E4TS96"/>
<evidence type="ECO:0000256" key="2">
    <source>
        <dbReference type="SAM" id="SignalP"/>
    </source>
</evidence>